<sequence length="319" mass="33638">MAPRRDIETLVKVARLYYVEGRNQSRIARELDISTSSVSRMLTQARNEGLVTIIINDPNATVERCPELEQGLVDRFGLTRAWVAKDSPGVPALDLVGRLAAEVFAELAPQIRSVGLSWGRTVASFARSVSLPAQTPALELYPLAGGMPDEDAATSGNAVIGMLAEGCGGRAHRVDAPAIVQAARTGRALRAEPMVTRALDAAARCDLAFIGVGSMGVHWSAGIVRTMNLSEEELEELRTSGVAGDVCGRFLDDGGRPIVTVADDHVIGVTLDQLSAIPRRIGLVSGAEKSRGASAALRSGVLTGVVLDEHLAEVLLSAS</sequence>
<dbReference type="EMBL" id="CP025198">
    <property type="protein sequence ID" value="AXE39638.1"/>
    <property type="molecule type" value="Genomic_DNA"/>
</dbReference>
<dbReference type="PANTHER" id="PTHR34294">
    <property type="entry name" value="TRANSCRIPTIONAL REGULATOR-RELATED"/>
    <property type="match status" value="1"/>
</dbReference>
<evidence type="ECO:0000256" key="2">
    <source>
        <dbReference type="ARBA" id="ARBA00023015"/>
    </source>
</evidence>
<gene>
    <name evidence="6" type="primary">deoR_2</name>
    <name evidence="6" type="ORF">JS278_02500</name>
</gene>
<dbReference type="AlphaFoldDB" id="A0A344UWJ0"/>
<evidence type="ECO:0000313" key="6">
    <source>
        <dbReference type="EMBL" id="AXE39638.1"/>
    </source>
</evidence>
<organism evidence="6 7">
    <name type="scientific">Acidipropionibacterium virtanenii</name>
    <dbReference type="NCBI Taxonomy" id="2057246"/>
    <lineage>
        <taxon>Bacteria</taxon>
        <taxon>Bacillati</taxon>
        <taxon>Actinomycetota</taxon>
        <taxon>Actinomycetes</taxon>
        <taxon>Propionibacteriales</taxon>
        <taxon>Propionibacteriaceae</taxon>
        <taxon>Acidipropionibacterium</taxon>
    </lineage>
</organism>
<dbReference type="InterPro" id="IPR051054">
    <property type="entry name" value="SorC_transcr_regulators"/>
</dbReference>
<dbReference type="RefSeq" id="WP_114045485.1">
    <property type="nucleotide sequence ID" value="NZ_CP025198.1"/>
</dbReference>
<evidence type="ECO:0000259" key="5">
    <source>
        <dbReference type="Pfam" id="PF04198"/>
    </source>
</evidence>
<protein>
    <submittedName>
        <fullName evidence="6">Deoxyribonucleoside regulator</fullName>
    </submittedName>
</protein>
<dbReference type="OrthoDB" id="186585at2"/>
<name>A0A344UWJ0_9ACTN</name>
<dbReference type="Proteomes" id="UP000251995">
    <property type="component" value="Chromosome"/>
</dbReference>
<keyword evidence="2" id="KW-0805">Transcription regulation</keyword>
<evidence type="ECO:0000256" key="1">
    <source>
        <dbReference type="ARBA" id="ARBA00010466"/>
    </source>
</evidence>
<keyword evidence="3" id="KW-0238">DNA-binding</keyword>
<proteinExistence type="inferred from homology"/>
<dbReference type="PANTHER" id="PTHR34294:SF1">
    <property type="entry name" value="TRANSCRIPTIONAL REGULATOR LSRR"/>
    <property type="match status" value="1"/>
</dbReference>
<dbReference type="Gene3D" id="1.10.10.60">
    <property type="entry name" value="Homeodomain-like"/>
    <property type="match status" value="1"/>
</dbReference>
<dbReference type="GO" id="GO:0003677">
    <property type="term" value="F:DNA binding"/>
    <property type="evidence" value="ECO:0007669"/>
    <property type="project" value="UniProtKB-KW"/>
</dbReference>
<dbReference type="Pfam" id="PF04198">
    <property type="entry name" value="Sugar-bind"/>
    <property type="match status" value="1"/>
</dbReference>
<dbReference type="InterPro" id="IPR037171">
    <property type="entry name" value="NagB/RpiA_transferase-like"/>
</dbReference>
<dbReference type="SUPFAM" id="SSF100950">
    <property type="entry name" value="NagB/RpiA/CoA transferase-like"/>
    <property type="match status" value="1"/>
</dbReference>
<evidence type="ECO:0000313" key="7">
    <source>
        <dbReference type="Proteomes" id="UP000251995"/>
    </source>
</evidence>
<accession>A0A344UWJ0</accession>
<reference evidence="6 7" key="1">
    <citation type="submission" date="2017-12" db="EMBL/GenBank/DDBJ databases">
        <title>The whole genome sequence of the Acidipropionibacterium virtanenii sp. nov. type strain JS278.</title>
        <authorList>
            <person name="Laine P."/>
            <person name="Deptula P."/>
            <person name="Varmanen P."/>
            <person name="Auvinen P."/>
        </authorList>
    </citation>
    <scope>NUCLEOTIDE SEQUENCE [LARGE SCALE GENOMIC DNA]</scope>
    <source>
        <strain evidence="6 7">JS278</strain>
    </source>
</reference>
<feature type="domain" description="Sugar-binding" evidence="5">
    <location>
        <begin position="62"/>
        <end position="317"/>
    </location>
</feature>
<keyword evidence="7" id="KW-1185">Reference proteome</keyword>
<evidence type="ECO:0000256" key="4">
    <source>
        <dbReference type="ARBA" id="ARBA00023163"/>
    </source>
</evidence>
<dbReference type="KEGG" id="acij:JS278_02500"/>
<dbReference type="GO" id="GO:0030246">
    <property type="term" value="F:carbohydrate binding"/>
    <property type="evidence" value="ECO:0007669"/>
    <property type="project" value="InterPro"/>
</dbReference>
<dbReference type="Gene3D" id="3.40.50.1360">
    <property type="match status" value="1"/>
</dbReference>
<comment type="similarity">
    <text evidence="1">Belongs to the SorC transcriptional regulatory family.</text>
</comment>
<keyword evidence="4" id="KW-0804">Transcription</keyword>
<dbReference type="InterPro" id="IPR007324">
    <property type="entry name" value="Sugar-bd_dom_put"/>
</dbReference>
<evidence type="ECO:0000256" key="3">
    <source>
        <dbReference type="ARBA" id="ARBA00023125"/>
    </source>
</evidence>